<name>A0A267MP00_9FIRM</name>
<reference evidence="3 4" key="1">
    <citation type="submission" date="2017-06" db="EMBL/GenBank/DDBJ databases">
        <title>Draft genome sequence of anaerobic fermentative bacterium Anaeromicrobium sediminis DY2726D isolated from West Pacific Ocean sediments.</title>
        <authorList>
            <person name="Zeng X."/>
        </authorList>
    </citation>
    <scope>NUCLEOTIDE SEQUENCE [LARGE SCALE GENOMIC DNA]</scope>
    <source>
        <strain evidence="3 4">DY2726D</strain>
    </source>
</reference>
<dbReference type="EMBL" id="NIBG01000001">
    <property type="protein sequence ID" value="PAB61324.1"/>
    <property type="molecule type" value="Genomic_DNA"/>
</dbReference>
<accession>A0A267MP00</accession>
<organism evidence="3 4">
    <name type="scientific">Anaeromicrobium sediminis</name>
    <dbReference type="NCBI Taxonomy" id="1478221"/>
    <lineage>
        <taxon>Bacteria</taxon>
        <taxon>Bacillati</taxon>
        <taxon>Bacillota</taxon>
        <taxon>Clostridia</taxon>
        <taxon>Peptostreptococcales</taxon>
        <taxon>Thermotaleaceae</taxon>
        <taxon>Anaeromicrobium</taxon>
    </lineage>
</organism>
<dbReference type="AlphaFoldDB" id="A0A267MP00"/>
<sequence length="66" mass="7461">MPKVIVQANIKYKGERYEIGDKVTVNKSDLKDFEEAGVIAEILESKKNNKADDTEGDNDEENESEE</sequence>
<feature type="domain" description="DUF7210" evidence="2">
    <location>
        <begin position="3"/>
        <end position="39"/>
    </location>
</feature>
<feature type="region of interest" description="Disordered" evidence="1">
    <location>
        <begin position="45"/>
        <end position="66"/>
    </location>
</feature>
<feature type="compositionally biased region" description="Acidic residues" evidence="1">
    <location>
        <begin position="54"/>
        <end position="66"/>
    </location>
</feature>
<evidence type="ECO:0000313" key="3">
    <source>
        <dbReference type="EMBL" id="PAB61324.1"/>
    </source>
</evidence>
<evidence type="ECO:0000259" key="2">
    <source>
        <dbReference type="Pfam" id="PF23843"/>
    </source>
</evidence>
<gene>
    <name evidence="3" type="ORF">CCE28_02510</name>
</gene>
<protein>
    <recommendedName>
        <fullName evidence="2">DUF7210 domain-containing protein</fullName>
    </recommendedName>
</protein>
<evidence type="ECO:0000256" key="1">
    <source>
        <dbReference type="SAM" id="MobiDB-lite"/>
    </source>
</evidence>
<comment type="caution">
    <text evidence="3">The sequence shown here is derived from an EMBL/GenBank/DDBJ whole genome shotgun (WGS) entry which is preliminary data.</text>
</comment>
<dbReference type="Pfam" id="PF23843">
    <property type="entry name" value="DUF7210"/>
    <property type="match status" value="1"/>
</dbReference>
<dbReference type="RefSeq" id="WP_095130632.1">
    <property type="nucleotide sequence ID" value="NZ_NIBG01000001.1"/>
</dbReference>
<evidence type="ECO:0000313" key="4">
    <source>
        <dbReference type="Proteomes" id="UP000216024"/>
    </source>
</evidence>
<keyword evidence="4" id="KW-1185">Reference proteome</keyword>
<dbReference type="Proteomes" id="UP000216024">
    <property type="component" value="Unassembled WGS sequence"/>
</dbReference>
<proteinExistence type="predicted"/>
<dbReference type="InterPro" id="IPR055634">
    <property type="entry name" value="DUF7210"/>
</dbReference>